<dbReference type="InterPro" id="IPR027417">
    <property type="entry name" value="P-loop_NTPase"/>
</dbReference>
<keyword evidence="10 13" id="KW-0472">Membrane</keyword>
<gene>
    <name evidence="15" type="ORF">QR680_018700</name>
</gene>
<dbReference type="InterPro" id="IPR041679">
    <property type="entry name" value="DNA2/NAM7-like_C"/>
</dbReference>
<accession>A0AA39HL30</accession>
<evidence type="ECO:0000256" key="9">
    <source>
        <dbReference type="ARBA" id="ARBA00023065"/>
    </source>
</evidence>
<evidence type="ECO:0000313" key="15">
    <source>
        <dbReference type="EMBL" id="KAK0406632.1"/>
    </source>
</evidence>
<evidence type="ECO:0000256" key="5">
    <source>
        <dbReference type="ARBA" id="ARBA00022692"/>
    </source>
</evidence>
<evidence type="ECO:0000256" key="1">
    <source>
        <dbReference type="ARBA" id="ARBA00004610"/>
    </source>
</evidence>
<feature type="transmembrane region" description="Helical" evidence="13">
    <location>
        <begin position="164"/>
        <end position="192"/>
    </location>
</feature>
<evidence type="ECO:0000256" key="10">
    <source>
        <dbReference type="ARBA" id="ARBA00023136"/>
    </source>
</evidence>
<dbReference type="Gene3D" id="3.40.50.300">
    <property type="entry name" value="P-loop containing nucleotide triphosphate hydrolases"/>
    <property type="match status" value="1"/>
</dbReference>
<dbReference type="GO" id="GO:0005921">
    <property type="term" value="C:gap junction"/>
    <property type="evidence" value="ECO:0007669"/>
    <property type="project" value="UniProtKB-SubCell"/>
</dbReference>
<evidence type="ECO:0000313" key="16">
    <source>
        <dbReference type="Proteomes" id="UP001175271"/>
    </source>
</evidence>
<evidence type="ECO:0000256" key="2">
    <source>
        <dbReference type="ARBA" id="ARBA00004651"/>
    </source>
</evidence>
<keyword evidence="11" id="KW-0407">Ion channel</keyword>
<keyword evidence="7" id="KW-0965">Cell junction</keyword>
<dbReference type="GO" id="GO:0005886">
    <property type="term" value="C:plasma membrane"/>
    <property type="evidence" value="ECO:0007669"/>
    <property type="project" value="UniProtKB-SubCell"/>
</dbReference>
<feature type="region of interest" description="Disordered" evidence="12">
    <location>
        <begin position="1"/>
        <end position="21"/>
    </location>
</feature>
<keyword evidence="16" id="KW-1185">Reference proteome</keyword>
<feature type="region of interest" description="Disordered" evidence="12">
    <location>
        <begin position="95"/>
        <end position="123"/>
    </location>
</feature>
<evidence type="ECO:0000256" key="3">
    <source>
        <dbReference type="ARBA" id="ARBA00022448"/>
    </source>
</evidence>
<evidence type="ECO:0000259" key="14">
    <source>
        <dbReference type="Pfam" id="PF13087"/>
    </source>
</evidence>
<dbReference type="Pfam" id="PF13087">
    <property type="entry name" value="AAA_12"/>
    <property type="match status" value="1"/>
</dbReference>
<dbReference type="Pfam" id="PF00876">
    <property type="entry name" value="Innexin"/>
    <property type="match status" value="1"/>
</dbReference>
<organism evidence="15 16">
    <name type="scientific">Steinernema hermaphroditum</name>
    <dbReference type="NCBI Taxonomy" id="289476"/>
    <lineage>
        <taxon>Eukaryota</taxon>
        <taxon>Metazoa</taxon>
        <taxon>Ecdysozoa</taxon>
        <taxon>Nematoda</taxon>
        <taxon>Chromadorea</taxon>
        <taxon>Rhabditida</taxon>
        <taxon>Tylenchina</taxon>
        <taxon>Panagrolaimomorpha</taxon>
        <taxon>Strongyloidoidea</taxon>
        <taxon>Steinernematidae</taxon>
        <taxon>Steinernema</taxon>
    </lineage>
</organism>
<reference evidence="15" key="1">
    <citation type="submission" date="2023-06" db="EMBL/GenBank/DDBJ databases">
        <title>Genomic analysis of the entomopathogenic nematode Steinernema hermaphroditum.</title>
        <authorList>
            <person name="Schwarz E.M."/>
            <person name="Heppert J.K."/>
            <person name="Baniya A."/>
            <person name="Schwartz H.T."/>
            <person name="Tan C.-H."/>
            <person name="Antoshechkin I."/>
            <person name="Sternberg P.W."/>
            <person name="Goodrich-Blair H."/>
            <person name="Dillman A.R."/>
        </authorList>
    </citation>
    <scope>NUCLEOTIDE SEQUENCE</scope>
    <source>
        <strain evidence="15">PS9179</strain>
        <tissue evidence="15">Whole animal</tissue>
    </source>
</reference>
<sequence length="515" mass="57775">METTSAPADVRNVARSRANPAQEKAAAILIEAIEKWAVPSATQTLTYYKGASAGISARLKERNVNTPVATLDSFQGQEQEITVVVTTCSPAPLAGKVSGGTRKRHHPHVEEPEEGEESSSDQFALSQPRAIVAATRAKSGMVLRLSTKSFGYPFLLCQLSANKVLYLALYFYLLFAVVLSISSLLQLLIAVLSRPCRVSFYERFLMENPPKRRYRKNSVSVSKFIDARIGVDGYYIMRLLDSMASRRFAAIVLHRCALSMDQMTPDLTEGIITRTLTFADSRQNWRRGVEATYTTLWETQSEGGRLYDYVETRNIKMTPRAKETIQVIRKTKRTTPNRQYPISAGHAGYFRSGGPPPFMCRVIPPMDPPVFVPDCPLITRRPEEGVTSTEFHPGLSNVEGTMRQIAESKRELKEFLGSLPNPIDKEFLRTLKGTRFYKDALIKYKEQQDVTRARGKFHEVNGLPGEQQGDCRSNSNFKTYQGSRNDCQDNCAILFTKTVKLTEAMNSGDHGRDKE</sequence>
<name>A0AA39HL30_9BILA</name>
<feature type="domain" description="DNA2/NAM7 helicase-like C-terminal" evidence="14">
    <location>
        <begin position="15"/>
        <end position="142"/>
    </location>
</feature>
<keyword evidence="5 13" id="KW-0812">Transmembrane</keyword>
<comment type="caution">
    <text evidence="15">The sequence shown here is derived from an EMBL/GenBank/DDBJ whole genome shotgun (WGS) entry which is preliminary data.</text>
</comment>
<keyword evidence="8 13" id="KW-1133">Transmembrane helix</keyword>
<dbReference type="GO" id="GO:0034220">
    <property type="term" value="P:monoatomic ion transmembrane transport"/>
    <property type="evidence" value="ECO:0007669"/>
    <property type="project" value="UniProtKB-KW"/>
</dbReference>
<dbReference type="AlphaFoldDB" id="A0AA39HL30"/>
<dbReference type="InterPro" id="IPR000990">
    <property type="entry name" value="Innexin"/>
</dbReference>
<evidence type="ECO:0000256" key="6">
    <source>
        <dbReference type="ARBA" id="ARBA00022868"/>
    </source>
</evidence>
<keyword evidence="9" id="KW-0406">Ion transport</keyword>
<dbReference type="Proteomes" id="UP001175271">
    <property type="component" value="Unassembled WGS sequence"/>
</dbReference>
<proteinExistence type="predicted"/>
<comment type="subcellular location">
    <subcellularLocation>
        <location evidence="1">Cell junction</location>
        <location evidence="1">Gap junction</location>
    </subcellularLocation>
    <subcellularLocation>
        <location evidence="2">Cell membrane</location>
        <topology evidence="2">Multi-pass membrane protein</topology>
    </subcellularLocation>
</comment>
<keyword evidence="3" id="KW-0813">Transport</keyword>
<evidence type="ECO:0000256" key="13">
    <source>
        <dbReference type="SAM" id="Phobius"/>
    </source>
</evidence>
<dbReference type="EMBL" id="JAUCMV010000004">
    <property type="protein sequence ID" value="KAK0406632.1"/>
    <property type="molecule type" value="Genomic_DNA"/>
</dbReference>
<evidence type="ECO:0000256" key="4">
    <source>
        <dbReference type="ARBA" id="ARBA00022475"/>
    </source>
</evidence>
<evidence type="ECO:0000256" key="7">
    <source>
        <dbReference type="ARBA" id="ARBA00022949"/>
    </source>
</evidence>
<protein>
    <recommendedName>
        <fullName evidence="14">DNA2/NAM7 helicase-like C-terminal domain-containing protein</fullName>
    </recommendedName>
</protein>
<evidence type="ECO:0000256" key="12">
    <source>
        <dbReference type="SAM" id="MobiDB-lite"/>
    </source>
</evidence>
<evidence type="ECO:0000256" key="8">
    <source>
        <dbReference type="ARBA" id="ARBA00022989"/>
    </source>
</evidence>
<keyword evidence="6" id="KW-0303">Gap junction</keyword>
<keyword evidence="4" id="KW-1003">Cell membrane</keyword>
<evidence type="ECO:0000256" key="11">
    <source>
        <dbReference type="ARBA" id="ARBA00023303"/>
    </source>
</evidence>